<dbReference type="EMBL" id="DXGH01000027">
    <property type="protein sequence ID" value="HIW80891.1"/>
    <property type="molecule type" value="Genomic_DNA"/>
</dbReference>
<sequence>MNNGRKNIWKAVKKAAEFQADMKNTGWPPDCAIILYQPKRPKKKEN</sequence>
<proteinExistence type="predicted"/>
<comment type="caution">
    <text evidence="1">The sequence shown here is derived from an EMBL/GenBank/DDBJ whole genome shotgun (WGS) entry which is preliminary data.</text>
</comment>
<organism evidence="1 2">
    <name type="scientific">Candidatus Acetatifactor stercoripullorum</name>
    <dbReference type="NCBI Taxonomy" id="2838414"/>
    <lineage>
        <taxon>Bacteria</taxon>
        <taxon>Bacillati</taxon>
        <taxon>Bacillota</taxon>
        <taxon>Clostridia</taxon>
        <taxon>Lachnospirales</taxon>
        <taxon>Lachnospiraceae</taxon>
        <taxon>Acetatifactor</taxon>
    </lineage>
</organism>
<accession>A0A9D1R6D5</accession>
<name>A0A9D1R6D5_9FIRM</name>
<reference evidence="1" key="2">
    <citation type="submission" date="2021-04" db="EMBL/GenBank/DDBJ databases">
        <authorList>
            <person name="Gilroy R."/>
        </authorList>
    </citation>
    <scope>NUCLEOTIDE SEQUENCE</scope>
    <source>
        <strain evidence="1">CHK195-6426</strain>
    </source>
</reference>
<dbReference type="InterPro" id="IPR009229">
    <property type="entry name" value="AgrD"/>
</dbReference>
<dbReference type="NCBIfam" id="TIGR04223">
    <property type="entry name" value="quorum_AgrD"/>
    <property type="match status" value="1"/>
</dbReference>
<protein>
    <submittedName>
        <fullName evidence="1">Cyclic lactone autoinducer peptide</fullName>
    </submittedName>
</protein>
<dbReference type="Proteomes" id="UP000824265">
    <property type="component" value="Unassembled WGS sequence"/>
</dbReference>
<gene>
    <name evidence="1" type="ORF">H9742_05055</name>
</gene>
<dbReference type="AlphaFoldDB" id="A0A9D1R6D5"/>
<evidence type="ECO:0000313" key="2">
    <source>
        <dbReference type="Proteomes" id="UP000824265"/>
    </source>
</evidence>
<evidence type="ECO:0000313" key="1">
    <source>
        <dbReference type="EMBL" id="HIW80891.1"/>
    </source>
</evidence>
<reference evidence="1" key="1">
    <citation type="journal article" date="2021" name="PeerJ">
        <title>Extensive microbial diversity within the chicken gut microbiome revealed by metagenomics and culture.</title>
        <authorList>
            <person name="Gilroy R."/>
            <person name="Ravi A."/>
            <person name="Getino M."/>
            <person name="Pursley I."/>
            <person name="Horton D.L."/>
            <person name="Alikhan N.F."/>
            <person name="Baker D."/>
            <person name="Gharbi K."/>
            <person name="Hall N."/>
            <person name="Watson M."/>
            <person name="Adriaenssens E.M."/>
            <person name="Foster-Nyarko E."/>
            <person name="Jarju S."/>
            <person name="Secka A."/>
            <person name="Antonio M."/>
            <person name="Oren A."/>
            <person name="Chaudhuri R.R."/>
            <person name="La Ragione R."/>
            <person name="Hildebrand F."/>
            <person name="Pallen M.J."/>
        </authorList>
    </citation>
    <scope>NUCLEOTIDE SEQUENCE</scope>
    <source>
        <strain evidence="1">CHK195-6426</strain>
    </source>
</reference>